<dbReference type="SUPFAM" id="SSF53649">
    <property type="entry name" value="Alkaline phosphatase-like"/>
    <property type="match status" value="1"/>
</dbReference>
<proteinExistence type="predicted"/>
<evidence type="ECO:0000256" key="1">
    <source>
        <dbReference type="SAM" id="MobiDB-lite"/>
    </source>
</evidence>
<dbReference type="InterPro" id="IPR002591">
    <property type="entry name" value="Phosphodiest/P_Trfase"/>
</dbReference>
<keyword evidence="4" id="KW-1185">Reference proteome</keyword>
<dbReference type="PANTHER" id="PTHR10151:SF120">
    <property type="entry name" value="BIS(5'-ADENOSYL)-TRIPHOSPHATASE"/>
    <property type="match status" value="1"/>
</dbReference>
<gene>
    <name evidence="3" type="ORF">GGI19_000250</name>
</gene>
<comment type="caution">
    <text evidence="3">The sequence shown here is derived from an EMBL/GenBank/DDBJ whole genome shotgun (WGS) entry which is preliminary data.</text>
</comment>
<organism evidence="3 4">
    <name type="scientific">Coemansia pectinata</name>
    <dbReference type="NCBI Taxonomy" id="1052879"/>
    <lineage>
        <taxon>Eukaryota</taxon>
        <taxon>Fungi</taxon>
        <taxon>Fungi incertae sedis</taxon>
        <taxon>Zoopagomycota</taxon>
        <taxon>Kickxellomycotina</taxon>
        <taxon>Kickxellomycetes</taxon>
        <taxon>Kickxellales</taxon>
        <taxon>Kickxellaceae</taxon>
        <taxon>Coemansia</taxon>
    </lineage>
</organism>
<dbReference type="AlphaFoldDB" id="A0A9W8LED4"/>
<dbReference type="Gene3D" id="3.30.1360.180">
    <property type="match status" value="1"/>
</dbReference>
<keyword evidence="2" id="KW-1133">Transmembrane helix</keyword>
<dbReference type="OrthoDB" id="415411at2759"/>
<dbReference type="InterPro" id="IPR017850">
    <property type="entry name" value="Alkaline_phosphatase_core_sf"/>
</dbReference>
<evidence type="ECO:0000313" key="4">
    <source>
        <dbReference type="Proteomes" id="UP001140011"/>
    </source>
</evidence>
<dbReference type="Pfam" id="PF01663">
    <property type="entry name" value="Phosphodiest"/>
    <property type="match status" value="1"/>
</dbReference>
<keyword evidence="2" id="KW-0812">Transmembrane</keyword>
<keyword evidence="2" id="KW-0472">Membrane</keyword>
<dbReference type="GO" id="GO:0009141">
    <property type="term" value="P:nucleoside triphosphate metabolic process"/>
    <property type="evidence" value="ECO:0007669"/>
    <property type="project" value="TreeGrafter"/>
</dbReference>
<dbReference type="GO" id="GO:0047429">
    <property type="term" value="F:nucleoside triphosphate diphosphatase activity"/>
    <property type="evidence" value="ECO:0007669"/>
    <property type="project" value="TreeGrafter"/>
</dbReference>
<protein>
    <submittedName>
        <fullName evidence="3">Uncharacterized protein</fullName>
    </submittedName>
</protein>
<dbReference type="PANTHER" id="PTHR10151">
    <property type="entry name" value="ECTONUCLEOTIDE PYROPHOSPHATASE/PHOSPHODIESTERASE"/>
    <property type="match status" value="1"/>
</dbReference>
<sequence>MRSGREKTSLVPVVSDPPGRTSDTQQRQEERSRHLVLVRRVGLFLLLIPAGLLLLCFGAYVYGKACPAGSTHGPHAVPEYLSLYPVNKHHPASTHDQRLLSNGTHWFKPTIILVSLDGFRADYLDRGVTPELLHIGRQGLRADYMIPSFPSSTFPNHYSIATGLYPGVHGMVSNEFYDTLLNDSFSYKDTKKNLESRWWEGGEPIWVTAEKQGQISAINMWPGSTAVIRGTKPTYVVPFRYGVSPLTKVKQLTEWLDLAQDKRPSFLATYMPEVDSAAHQVGPDAKQVNDAVQLVDGALGELWRQIGQRNLTHIVNLMVVSDHGMAATQTHKCAIYIDDIIDTTKLHGIYGWPLGGVQPRDNADILPMYHKLKRASKGQPWTVYLRENVPERFHYTHKSRIAPIMVIPELPYYVTTHASNLFHAKELTSKEEFPVFGAHGYDNLHPLMRATFLAAGPAFRSRNVNAPPLPSAPDGSVSIQGRVAKGQVEADDGSRISDMDAMQDYLDLVRNALVSRPDHTTPRPGAKHRAEYDAIWGESHLSEAALRNIRHPPFENVELYAMMTRILDLKPAPNNGTAEFSRWWLQ</sequence>
<feature type="transmembrane region" description="Helical" evidence="2">
    <location>
        <begin position="41"/>
        <end position="62"/>
    </location>
</feature>
<dbReference type="Proteomes" id="UP001140011">
    <property type="component" value="Unassembled WGS sequence"/>
</dbReference>
<accession>A0A9W8LED4</accession>
<dbReference type="CDD" id="cd16018">
    <property type="entry name" value="Enpp"/>
    <property type="match status" value="1"/>
</dbReference>
<dbReference type="EMBL" id="JANBUH010000005">
    <property type="protein sequence ID" value="KAJ2757200.1"/>
    <property type="molecule type" value="Genomic_DNA"/>
</dbReference>
<dbReference type="GO" id="GO:0017111">
    <property type="term" value="F:ribonucleoside triphosphate phosphatase activity"/>
    <property type="evidence" value="ECO:0007669"/>
    <property type="project" value="TreeGrafter"/>
</dbReference>
<name>A0A9W8LED4_9FUNG</name>
<dbReference type="Gene3D" id="3.40.720.10">
    <property type="entry name" value="Alkaline Phosphatase, subunit A"/>
    <property type="match status" value="1"/>
</dbReference>
<reference evidence="3" key="1">
    <citation type="submission" date="2022-07" db="EMBL/GenBank/DDBJ databases">
        <title>Phylogenomic reconstructions and comparative analyses of Kickxellomycotina fungi.</title>
        <authorList>
            <person name="Reynolds N.K."/>
            <person name="Stajich J.E."/>
            <person name="Barry K."/>
            <person name="Grigoriev I.V."/>
            <person name="Crous P."/>
            <person name="Smith M.E."/>
        </authorList>
    </citation>
    <scope>NUCLEOTIDE SEQUENCE</scope>
    <source>
        <strain evidence="3">BCRC 34297</strain>
    </source>
</reference>
<feature type="region of interest" description="Disordered" evidence="1">
    <location>
        <begin position="1"/>
        <end position="31"/>
    </location>
</feature>
<evidence type="ECO:0000256" key="2">
    <source>
        <dbReference type="SAM" id="Phobius"/>
    </source>
</evidence>
<evidence type="ECO:0000313" key="3">
    <source>
        <dbReference type="EMBL" id="KAJ2757200.1"/>
    </source>
</evidence>